<accession>A0A426TYC9</accession>
<dbReference type="Pfam" id="PF12770">
    <property type="entry name" value="CHAT"/>
    <property type="match status" value="1"/>
</dbReference>
<organism evidence="3 4">
    <name type="scientific">Candidatus Viridilinea halotolerans</name>
    <dbReference type="NCBI Taxonomy" id="2491704"/>
    <lineage>
        <taxon>Bacteria</taxon>
        <taxon>Bacillati</taxon>
        <taxon>Chloroflexota</taxon>
        <taxon>Chloroflexia</taxon>
        <taxon>Chloroflexales</taxon>
        <taxon>Chloroflexineae</taxon>
        <taxon>Oscillochloridaceae</taxon>
        <taxon>Candidatus Viridilinea</taxon>
    </lineage>
</organism>
<feature type="transmembrane region" description="Helical" evidence="1">
    <location>
        <begin position="510"/>
        <end position="534"/>
    </location>
</feature>
<feature type="domain" description="CHAT" evidence="2">
    <location>
        <begin position="134"/>
        <end position="393"/>
    </location>
</feature>
<keyword evidence="1" id="KW-0812">Transmembrane</keyword>
<dbReference type="AlphaFoldDB" id="A0A426TYC9"/>
<keyword evidence="1" id="KW-0472">Membrane</keyword>
<dbReference type="InterPro" id="IPR024983">
    <property type="entry name" value="CHAT_dom"/>
</dbReference>
<feature type="transmembrane region" description="Helical" evidence="1">
    <location>
        <begin position="587"/>
        <end position="609"/>
    </location>
</feature>
<proteinExistence type="predicted"/>
<protein>
    <submittedName>
        <fullName evidence="3">CHAT domain-containing protein</fullName>
    </submittedName>
</protein>
<dbReference type="EMBL" id="RSAS01000487">
    <property type="protein sequence ID" value="RRR70887.1"/>
    <property type="molecule type" value="Genomic_DNA"/>
</dbReference>
<evidence type="ECO:0000256" key="1">
    <source>
        <dbReference type="SAM" id="Phobius"/>
    </source>
</evidence>
<evidence type="ECO:0000313" key="4">
    <source>
        <dbReference type="Proteomes" id="UP000280307"/>
    </source>
</evidence>
<keyword evidence="1" id="KW-1133">Transmembrane helix</keyword>
<evidence type="ECO:0000313" key="3">
    <source>
        <dbReference type="EMBL" id="RRR70887.1"/>
    </source>
</evidence>
<comment type="caution">
    <text evidence="3">The sequence shown here is derived from an EMBL/GenBank/DDBJ whole genome shotgun (WGS) entry which is preliminary data.</text>
</comment>
<name>A0A426TYC9_9CHLR</name>
<sequence>MVTMKPLPPHHSPPRSVETLRIEFQAVTEHQRIQVMLNAPGLPMFGGLFRSSQQTLTMADMIAVQRDYLDQLHCFHGLDVVPDPGPLLNGLDVVPDPGPLLNLGRRVATLLPATARQGIITAVDRARRRGCPLQIILECTEETREVLLVPWELIALPWQGGDRDDFLLLDATITLVRQVRGAGVQRPPQLRQPLTVQALLADPLDGEPIDYAPTYAALEQTLTPPVAAASWYAGVGTLSALAERLRLHSPQVLHLLCHGQEATLSAGAKRHDLIFTHEDGQQQRVSAFELAPLLSLAPQLQMILLQACYSGSTPPQTSKSATDSDSVVGARRAIESIALALVRKGVPAVVAMQGQVAQDAAAIFIQTLYSELQRGQHLDGAVAAGRLAMHAAGSALDWSLPVVYQGSRPADPVTWYTRLADRAGTALRDPAVQRMLRGMVLLWALILLVGGISLWLLVPEGRKIPLTTPLQALRIWVGVGLTGPAIIAAGQRDVAQRAALDRKVRRAVRYAQWGGAYMGFALAGIVGLSLWVTLWLLGAFAWMPAAWAWFSFGIVLLAALGASYIISRSQQHSAMILTQVDASIFDWRMLLVLLVVAVTLLAVPFFVLFLLSNEFAGYCYLGPAAIALALILVSMVILGGRGSDG</sequence>
<feature type="transmembrane region" description="Helical" evidence="1">
    <location>
        <begin position="615"/>
        <end position="638"/>
    </location>
</feature>
<feature type="transmembrane region" description="Helical" evidence="1">
    <location>
        <begin position="546"/>
        <end position="566"/>
    </location>
</feature>
<gene>
    <name evidence="3" type="ORF">EI684_12440</name>
</gene>
<dbReference type="Proteomes" id="UP000280307">
    <property type="component" value="Unassembled WGS sequence"/>
</dbReference>
<evidence type="ECO:0000259" key="2">
    <source>
        <dbReference type="Pfam" id="PF12770"/>
    </source>
</evidence>
<reference evidence="3 4" key="1">
    <citation type="submission" date="2018-12" db="EMBL/GenBank/DDBJ databases">
        <title>Genome Sequence of Candidatus Viridilinea halotolerans isolated from saline sulfide-rich spring.</title>
        <authorList>
            <person name="Grouzdev D.S."/>
            <person name="Burganskaya E.I."/>
            <person name="Krutkina M.S."/>
            <person name="Sukhacheva M.V."/>
            <person name="Gorlenko V.M."/>
        </authorList>
    </citation>
    <scope>NUCLEOTIDE SEQUENCE [LARGE SCALE GENOMIC DNA]</scope>
    <source>
        <strain evidence="3">Chok-6</strain>
    </source>
</reference>
<feature type="transmembrane region" description="Helical" evidence="1">
    <location>
        <begin position="440"/>
        <end position="458"/>
    </location>
</feature>